<reference evidence="2 3" key="1">
    <citation type="submission" date="2019-03" db="EMBL/GenBank/DDBJ databases">
        <title>Genomic Encyclopedia of Type Strains, Phase III (KMG-III): the genomes of soil and plant-associated and newly described type strains.</title>
        <authorList>
            <person name="Whitman W."/>
        </authorList>
    </citation>
    <scope>NUCLEOTIDE SEQUENCE [LARGE SCALE GENOMIC DNA]</scope>
    <source>
        <strain evidence="2 3">CECT 8446</strain>
    </source>
</reference>
<dbReference type="RefSeq" id="WP_133552101.1">
    <property type="nucleotide sequence ID" value="NZ_SNYF01000005.1"/>
</dbReference>
<dbReference type="Proteomes" id="UP000294535">
    <property type="component" value="Unassembled WGS sequence"/>
</dbReference>
<dbReference type="Pfam" id="PF05670">
    <property type="entry name" value="NFACT-R_1"/>
    <property type="match status" value="1"/>
</dbReference>
<dbReference type="GO" id="GO:0043023">
    <property type="term" value="F:ribosomal large subunit binding"/>
    <property type="evidence" value="ECO:0007669"/>
    <property type="project" value="TreeGrafter"/>
</dbReference>
<evidence type="ECO:0000313" key="3">
    <source>
        <dbReference type="Proteomes" id="UP000294535"/>
    </source>
</evidence>
<dbReference type="Gene3D" id="2.30.310.10">
    <property type="entry name" value="ibrinogen binding protein from staphylococcus aureus domain"/>
    <property type="match status" value="1"/>
</dbReference>
<dbReference type="InterPro" id="IPR008532">
    <property type="entry name" value="NFACT_RNA-bd"/>
</dbReference>
<comment type="caution">
    <text evidence="2">The sequence shown here is derived from an EMBL/GenBank/DDBJ whole genome shotgun (WGS) entry which is preliminary data.</text>
</comment>
<dbReference type="InterPro" id="IPR051608">
    <property type="entry name" value="RQC_Subunit_NEMF"/>
</dbReference>
<dbReference type="OrthoDB" id="9766163at2"/>
<dbReference type="Pfam" id="PF05833">
    <property type="entry name" value="NFACT_N"/>
    <property type="match status" value="1"/>
</dbReference>
<feature type="domain" description="NFACT RNA-binding" evidence="1">
    <location>
        <begin position="408"/>
        <end position="505"/>
    </location>
</feature>
<organism evidence="2 3">
    <name type="scientific">Algoriphagus boseongensis</name>
    <dbReference type="NCBI Taxonomy" id="1442587"/>
    <lineage>
        <taxon>Bacteria</taxon>
        <taxon>Pseudomonadati</taxon>
        <taxon>Bacteroidota</taxon>
        <taxon>Cytophagia</taxon>
        <taxon>Cytophagales</taxon>
        <taxon>Cyclobacteriaceae</taxon>
        <taxon>Algoriphagus</taxon>
    </lineage>
</organism>
<dbReference type="GO" id="GO:1990112">
    <property type="term" value="C:RQC complex"/>
    <property type="evidence" value="ECO:0007669"/>
    <property type="project" value="TreeGrafter"/>
</dbReference>
<accession>A0A4R6T8L7</accession>
<proteinExistence type="predicted"/>
<dbReference type="PANTHER" id="PTHR15239:SF6">
    <property type="entry name" value="RIBOSOME QUALITY CONTROL COMPLEX SUBUNIT NEMF"/>
    <property type="match status" value="1"/>
</dbReference>
<protein>
    <submittedName>
        <fullName evidence="2">Putative ribosome quality control (RQC) complex YloA/Tae2 family protein</fullName>
    </submittedName>
</protein>
<dbReference type="PANTHER" id="PTHR15239">
    <property type="entry name" value="NUCLEAR EXPORT MEDIATOR FACTOR NEMF"/>
    <property type="match status" value="1"/>
</dbReference>
<dbReference type="GO" id="GO:0072344">
    <property type="term" value="P:rescue of stalled ribosome"/>
    <property type="evidence" value="ECO:0007669"/>
    <property type="project" value="TreeGrafter"/>
</dbReference>
<sequence>MHLNYHFLKFLCPELSNEFAGKTILSCFSQSKDELILETSDENETRWIRAHLLPPDIYLSFPTQFHRAKRNSIDLFPELIGDKILACNVFDFERGFYFQLQSGKHLVLKLHGNRSNVLLFEEENPFPKILFRNGVKEDKELEFKSLFRLLDLTREKFDELEGNASKFLPTLGQIPRNWLKERGYPEADLDTKWELMESLLDILDSPLYALVELDGQVHLSLLPESNPLKTFSNPIEACNEVFYLALVKGSFEREKNSLLKNLQESLKRTNSYLEKSGQKLQELKTSAPPSRLADVIMANLHMFNPGDSEVELFDFYTQSPVKVKLKPNQKPQEIAENLYRKSKNRQVEIDQIEKTLEAKRLKQKEILEEIERVSALENFKSLKAFQKTIAKEDKSKPNTSGLPFKVFEFEGFTIWVGKSAKDNDEMLRGYVHKDDLWLHARQVPGSHVVIKTKGMPKVPSQVLERAAGLAAFYSKLKSDSLAPVIYTEAKFVRKVKGSAPGSVMVDREKVIMVPPKGPEAVLFQND</sequence>
<evidence type="ECO:0000313" key="2">
    <source>
        <dbReference type="EMBL" id="TDQ18569.1"/>
    </source>
</evidence>
<keyword evidence="3" id="KW-1185">Reference proteome</keyword>
<name>A0A4R6T8L7_9BACT</name>
<evidence type="ECO:0000259" key="1">
    <source>
        <dbReference type="Pfam" id="PF05670"/>
    </source>
</evidence>
<dbReference type="AlphaFoldDB" id="A0A4R6T8L7"/>
<dbReference type="EMBL" id="SNYF01000005">
    <property type="protein sequence ID" value="TDQ18569.1"/>
    <property type="molecule type" value="Genomic_DNA"/>
</dbReference>
<gene>
    <name evidence="2" type="ORF">DFQ04_0371</name>
</gene>
<dbReference type="GO" id="GO:0000049">
    <property type="term" value="F:tRNA binding"/>
    <property type="evidence" value="ECO:0007669"/>
    <property type="project" value="TreeGrafter"/>
</dbReference>